<dbReference type="CDD" id="cd00672">
    <property type="entry name" value="CysRS_core"/>
    <property type="match status" value="1"/>
</dbReference>
<accession>A0A7R8UYH1</accession>
<evidence type="ECO:0000256" key="7">
    <source>
        <dbReference type="ARBA" id="ARBA00022833"/>
    </source>
</evidence>
<evidence type="ECO:0000256" key="1">
    <source>
        <dbReference type="ARBA" id="ARBA00001947"/>
    </source>
</evidence>
<evidence type="ECO:0000313" key="20">
    <source>
        <dbReference type="EMBL" id="CAD7088299.1"/>
    </source>
</evidence>
<evidence type="ECO:0000256" key="15">
    <source>
        <dbReference type="ARBA" id="ARBA00047548"/>
    </source>
</evidence>
<dbReference type="PRINTS" id="PR00983">
    <property type="entry name" value="TRNASYNTHCYS"/>
</dbReference>
<keyword evidence="5" id="KW-0479">Metal-binding</keyword>
<dbReference type="InterPro" id="IPR032678">
    <property type="entry name" value="tRNA-synt_1_cat_dom"/>
</dbReference>
<dbReference type="NCBIfam" id="TIGR00435">
    <property type="entry name" value="cysS"/>
    <property type="match status" value="1"/>
</dbReference>
<name>A0A7R8UYH1_HERIL</name>
<protein>
    <recommendedName>
        <fullName evidence="3">cysteine--tRNA ligase</fullName>
        <ecNumber evidence="3">6.1.1.16</ecNumber>
    </recommendedName>
    <alternativeName>
        <fullName evidence="11">Cysteinyl-tRNA synthetase</fullName>
    </alternativeName>
</protein>
<dbReference type="AlphaFoldDB" id="A0A7R8UYH1"/>
<dbReference type="Proteomes" id="UP000594454">
    <property type="component" value="Chromosome 4"/>
</dbReference>
<dbReference type="GO" id="GO:0005737">
    <property type="term" value="C:cytoplasm"/>
    <property type="evidence" value="ECO:0007669"/>
    <property type="project" value="TreeGrafter"/>
</dbReference>
<evidence type="ECO:0000256" key="5">
    <source>
        <dbReference type="ARBA" id="ARBA00022723"/>
    </source>
</evidence>
<comment type="catalytic activity">
    <reaction evidence="15">
        <text>2 L-cysteine = S-sulfanyl-L-cysteine + L-alanine</text>
        <dbReference type="Rhea" id="RHEA:78543"/>
        <dbReference type="ChEBI" id="CHEBI:35235"/>
        <dbReference type="ChEBI" id="CHEBI:57972"/>
        <dbReference type="ChEBI" id="CHEBI:58591"/>
    </reaction>
    <physiologicalReaction direction="left-to-right" evidence="15">
        <dbReference type="Rhea" id="RHEA:78544"/>
    </physiologicalReaction>
</comment>
<evidence type="ECO:0000256" key="10">
    <source>
        <dbReference type="ARBA" id="ARBA00023146"/>
    </source>
</evidence>
<dbReference type="GO" id="GO:0006423">
    <property type="term" value="P:cysteinyl-tRNA aminoacylation"/>
    <property type="evidence" value="ECO:0007669"/>
    <property type="project" value="InterPro"/>
</dbReference>
<comment type="catalytic activity">
    <reaction evidence="18">
        <text>tRNA(Cys) + L-cysteine + ATP = L-cysteinyl-tRNA(Cys) + AMP + diphosphate</text>
        <dbReference type="Rhea" id="RHEA:17773"/>
        <dbReference type="Rhea" id="RHEA-COMP:9661"/>
        <dbReference type="Rhea" id="RHEA-COMP:9679"/>
        <dbReference type="ChEBI" id="CHEBI:30616"/>
        <dbReference type="ChEBI" id="CHEBI:33019"/>
        <dbReference type="ChEBI" id="CHEBI:35235"/>
        <dbReference type="ChEBI" id="CHEBI:78442"/>
        <dbReference type="ChEBI" id="CHEBI:78517"/>
        <dbReference type="ChEBI" id="CHEBI:456215"/>
        <dbReference type="EC" id="6.1.1.16"/>
    </reaction>
    <physiologicalReaction direction="right-to-left" evidence="18">
        <dbReference type="Rhea" id="RHEA:17775"/>
    </physiologicalReaction>
</comment>
<comment type="catalytic activity">
    <reaction evidence="17">
        <text>S-sulfanyl-L-cysteine + tRNA(Cys) + ATP = (S)-sulfanyl-L-cysteinyl-tRNA(Cys) + AMP + diphosphate</text>
        <dbReference type="Rhea" id="RHEA:78647"/>
        <dbReference type="Rhea" id="RHEA-COMP:9661"/>
        <dbReference type="Rhea" id="RHEA-COMP:19119"/>
        <dbReference type="ChEBI" id="CHEBI:30616"/>
        <dbReference type="ChEBI" id="CHEBI:33019"/>
        <dbReference type="ChEBI" id="CHEBI:58591"/>
        <dbReference type="ChEBI" id="CHEBI:78442"/>
        <dbReference type="ChEBI" id="CHEBI:229520"/>
        <dbReference type="ChEBI" id="CHEBI:456215"/>
    </reaction>
    <physiologicalReaction direction="left-to-right" evidence="17">
        <dbReference type="Rhea" id="RHEA:78648"/>
    </physiologicalReaction>
</comment>
<evidence type="ECO:0000256" key="17">
    <source>
        <dbReference type="ARBA" id="ARBA00048609"/>
    </source>
</evidence>
<dbReference type="GO" id="GO:0005524">
    <property type="term" value="F:ATP binding"/>
    <property type="evidence" value="ECO:0007669"/>
    <property type="project" value="UniProtKB-KW"/>
</dbReference>
<keyword evidence="4" id="KW-0436">Ligase</keyword>
<dbReference type="EMBL" id="LR899012">
    <property type="protein sequence ID" value="CAD7088299.1"/>
    <property type="molecule type" value="Genomic_DNA"/>
</dbReference>
<evidence type="ECO:0000259" key="19">
    <source>
        <dbReference type="Pfam" id="PF01406"/>
    </source>
</evidence>
<evidence type="ECO:0000313" key="21">
    <source>
        <dbReference type="Proteomes" id="UP000594454"/>
    </source>
</evidence>
<sequence>MRTFQLSILVKTFKSSWARNKAGFHSWVQPTGHNTGIEVYNCTARTIVPVILRDGNVASWYTCGPTVYAPSHLGHASCYVKVDIIQRILRKHFNINLVTAMNITDIDDKIIRACSEGTTWQEVAKANEASFWEDLKGLNVLEPDIKLRVSEHIPHIIDYISKLVDEGAAYVGKDNSVYFKVEQCRIYGKLQKVNMEKGVEHDVKEAAVDFVLWKAAKPEEPFWDSPWGQGRPGWHIECSTMASKIFGDCIDFHAGGLDLRFPHHENEEAQSCMYHGKSQWVNYWLHAGQLYVKGQDEKMSKSLQNTVSIKDFLQNHRADVFRMACALSNYRNGMIYGDETLITAQKTLQTLIAFLSDCQAYIDGKIPTSEFNSSQTLEMISKTESLVDTALKSDFDTSKAIGHLIHLASFVSKGIHSPNTLKWLIRSSNVDSVIAARNYCEKILSTFGFDVRKQGMNSLVGSETVDIGAILENIIALRRTIRDQAKSAKNKDLFAVSDDIRNALESSGIEVKDHEKGSSWQFVKK</sequence>
<comment type="catalytic activity">
    <reaction evidence="16">
        <text>S-sulfanyl-L-cysteine + L-cysteine = S-disulfanyl-L-cysteine + L-alanine</text>
        <dbReference type="Rhea" id="RHEA:78627"/>
        <dbReference type="ChEBI" id="CHEBI:35235"/>
        <dbReference type="ChEBI" id="CHEBI:57972"/>
        <dbReference type="ChEBI" id="CHEBI:58591"/>
        <dbReference type="ChEBI" id="CHEBI:229465"/>
    </reaction>
    <physiologicalReaction direction="left-to-right" evidence="16">
        <dbReference type="Rhea" id="RHEA:78628"/>
    </physiologicalReaction>
</comment>
<dbReference type="EC" id="6.1.1.16" evidence="3"/>
<evidence type="ECO:0000256" key="12">
    <source>
        <dbReference type="ARBA" id="ARBA00043868"/>
    </source>
</evidence>
<feature type="domain" description="tRNA synthetases class I catalytic" evidence="19">
    <location>
        <begin position="57"/>
        <end position="345"/>
    </location>
</feature>
<evidence type="ECO:0000256" key="13">
    <source>
        <dbReference type="ARBA" id="ARBA00045476"/>
    </source>
</evidence>
<evidence type="ECO:0000256" key="2">
    <source>
        <dbReference type="ARBA" id="ARBA00005594"/>
    </source>
</evidence>
<evidence type="ECO:0000256" key="8">
    <source>
        <dbReference type="ARBA" id="ARBA00022840"/>
    </source>
</evidence>
<comment type="catalytic activity">
    <reaction evidence="14">
        <text>S-disulfanyl-L-cysteine + tRNA(Cys) + ATP = (S)-disulfanyl-L-cysteinyl-tRNA(Cys) + AMP + diphosphate</text>
        <dbReference type="Rhea" id="RHEA:78651"/>
        <dbReference type="Rhea" id="RHEA-COMP:9661"/>
        <dbReference type="Rhea" id="RHEA-COMP:19120"/>
        <dbReference type="ChEBI" id="CHEBI:30616"/>
        <dbReference type="ChEBI" id="CHEBI:33019"/>
        <dbReference type="ChEBI" id="CHEBI:78442"/>
        <dbReference type="ChEBI" id="CHEBI:229465"/>
        <dbReference type="ChEBI" id="CHEBI:229521"/>
        <dbReference type="ChEBI" id="CHEBI:456215"/>
    </reaction>
    <physiologicalReaction direction="left-to-right" evidence="14">
        <dbReference type="Rhea" id="RHEA:78652"/>
    </physiologicalReaction>
</comment>
<keyword evidence="7" id="KW-0862">Zinc</keyword>
<dbReference type="Gene3D" id="3.40.50.620">
    <property type="entry name" value="HUPs"/>
    <property type="match status" value="1"/>
</dbReference>
<organism evidence="20 21">
    <name type="scientific">Hermetia illucens</name>
    <name type="common">Black soldier fly</name>
    <dbReference type="NCBI Taxonomy" id="343691"/>
    <lineage>
        <taxon>Eukaryota</taxon>
        <taxon>Metazoa</taxon>
        <taxon>Ecdysozoa</taxon>
        <taxon>Arthropoda</taxon>
        <taxon>Hexapoda</taxon>
        <taxon>Insecta</taxon>
        <taxon>Pterygota</taxon>
        <taxon>Neoptera</taxon>
        <taxon>Endopterygota</taxon>
        <taxon>Diptera</taxon>
        <taxon>Brachycera</taxon>
        <taxon>Stratiomyomorpha</taxon>
        <taxon>Stratiomyidae</taxon>
        <taxon>Hermetiinae</taxon>
        <taxon>Hermetia</taxon>
    </lineage>
</organism>
<evidence type="ECO:0000256" key="3">
    <source>
        <dbReference type="ARBA" id="ARBA00012832"/>
    </source>
</evidence>
<keyword evidence="8" id="KW-0067">ATP-binding</keyword>
<keyword evidence="21" id="KW-1185">Reference proteome</keyword>
<dbReference type="InterPro" id="IPR014729">
    <property type="entry name" value="Rossmann-like_a/b/a_fold"/>
</dbReference>
<dbReference type="HAMAP" id="MF_00041">
    <property type="entry name" value="Cys_tRNA_synth"/>
    <property type="match status" value="1"/>
</dbReference>
<dbReference type="Gene3D" id="1.20.120.1910">
    <property type="entry name" value="Cysteine-tRNA ligase, C-terminal anti-codon recognition domain"/>
    <property type="match status" value="1"/>
</dbReference>
<dbReference type="OrthoDB" id="438179at2759"/>
<dbReference type="OMA" id="IMRWPSP"/>
<dbReference type="InParanoid" id="A0A7R8UYH1"/>
<keyword evidence="9" id="KW-0648">Protein biosynthesis</keyword>
<comment type="function">
    <text evidence="13">In addition to its role as an aminoacyl-tRNA synthetase, has also cysteine persulfide synthase activity. Produces reactive persulfide species such as cysteine persulfide (CysSSH) from substrate cysteine and mediate direct incorporation of CysSSH into proteins during translations, resulting in protein persulfides and polysulfides. CysSSHs behave as potent antioxidants and cellular protectants.</text>
</comment>
<reference evidence="20 21" key="1">
    <citation type="submission" date="2020-11" db="EMBL/GenBank/DDBJ databases">
        <authorList>
            <person name="Wallbank WR R."/>
            <person name="Pardo Diaz C."/>
            <person name="Kozak K."/>
            <person name="Martin S."/>
            <person name="Jiggins C."/>
            <person name="Moest M."/>
            <person name="Warren A I."/>
            <person name="Generalovic N T."/>
            <person name="Byers J.R.P. K."/>
            <person name="Montejo-Kovacevich G."/>
            <person name="Yen C E."/>
        </authorList>
    </citation>
    <scope>NUCLEOTIDE SEQUENCE [LARGE SCALE GENOMIC DNA]</scope>
</reference>
<dbReference type="InterPro" id="IPR015803">
    <property type="entry name" value="Cys-tRNA-ligase"/>
</dbReference>
<keyword evidence="6" id="KW-0547">Nucleotide-binding</keyword>
<dbReference type="PANTHER" id="PTHR10890">
    <property type="entry name" value="CYSTEINYL-TRNA SYNTHETASE"/>
    <property type="match status" value="1"/>
</dbReference>
<proteinExistence type="inferred from homology"/>
<evidence type="ECO:0000256" key="16">
    <source>
        <dbReference type="ARBA" id="ARBA00047731"/>
    </source>
</evidence>
<evidence type="ECO:0000256" key="14">
    <source>
        <dbReference type="ARBA" id="ARBA00047499"/>
    </source>
</evidence>
<evidence type="ECO:0000256" key="6">
    <source>
        <dbReference type="ARBA" id="ARBA00022741"/>
    </source>
</evidence>
<comment type="cofactor">
    <cofactor evidence="1">
        <name>Zn(2+)</name>
        <dbReference type="ChEBI" id="CHEBI:29105"/>
    </cofactor>
</comment>
<keyword evidence="10" id="KW-0030">Aminoacyl-tRNA synthetase</keyword>
<dbReference type="SUPFAM" id="SSF47323">
    <property type="entry name" value="Anticodon-binding domain of a subclass of class I aminoacyl-tRNA synthetases"/>
    <property type="match status" value="1"/>
</dbReference>
<evidence type="ECO:0000256" key="18">
    <source>
        <dbReference type="ARBA" id="ARBA00049046"/>
    </source>
</evidence>
<dbReference type="InterPro" id="IPR009080">
    <property type="entry name" value="tRNAsynth_Ia_anticodon-bd"/>
</dbReference>
<dbReference type="SUPFAM" id="SSF52374">
    <property type="entry name" value="Nucleotidylyl transferase"/>
    <property type="match status" value="1"/>
</dbReference>
<evidence type="ECO:0000256" key="11">
    <source>
        <dbReference type="ARBA" id="ARBA00031499"/>
    </source>
</evidence>
<dbReference type="FunCoup" id="A0A7R8UYH1">
    <property type="interactions" value="289"/>
</dbReference>
<dbReference type="Pfam" id="PF01406">
    <property type="entry name" value="tRNA-synt_1e"/>
    <property type="match status" value="1"/>
</dbReference>
<dbReference type="GO" id="GO:0004817">
    <property type="term" value="F:cysteine-tRNA ligase activity"/>
    <property type="evidence" value="ECO:0007669"/>
    <property type="project" value="UniProtKB-EC"/>
</dbReference>
<dbReference type="PANTHER" id="PTHR10890:SF27">
    <property type="entry name" value="CYSTEINE--TRNA LIGASE, MITOCHONDRIAL-RELATED"/>
    <property type="match status" value="1"/>
</dbReference>
<gene>
    <name evidence="20" type="ORF">HERILL_LOCUS10938</name>
</gene>
<dbReference type="InterPro" id="IPR024909">
    <property type="entry name" value="Cys-tRNA/MSH_ligase"/>
</dbReference>
<comment type="similarity">
    <text evidence="2">Belongs to the class-I aminoacyl-tRNA synthetase family.</text>
</comment>
<comment type="function">
    <text evidence="12">Mitochondrial cysteine-specific aminoacyl-tRNA synthetase that catalyzes the ATP-dependent ligation of cysteine to tRNA(Cys).</text>
</comment>
<evidence type="ECO:0000256" key="9">
    <source>
        <dbReference type="ARBA" id="ARBA00022917"/>
    </source>
</evidence>
<dbReference type="GO" id="GO:0046872">
    <property type="term" value="F:metal ion binding"/>
    <property type="evidence" value="ECO:0007669"/>
    <property type="project" value="UniProtKB-KW"/>
</dbReference>
<evidence type="ECO:0000256" key="4">
    <source>
        <dbReference type="ARBA" id="ARBA00022598"/>
    </source>
</evidence>